<dbReference type="InterPro" id="IPR007076">
    <property type="entry name" value="TfoX_N"/>
</dbReference>
<dbReference type="Gene3D" id="3.30.1460.30">
    <property type="entry name" value="YgaC/TfoX-N like chaperone"/>
    <property type="match status" value="1"/>
</dbReference>
<proteinExistence type="predicted"/>
<reference evidence="3" key="1">
    <citation type="submission" date="2016-10" db="EMBL/GenBank/DDBJ databases">
        <authorList>
            <person name="Varghese N."/>
            <person name="Submissions S."/>
        </authorList>
    </citation>
    <scope>NUCLEOTIDE SEQUENCE [LARGE SCALE GENOMIC DNA]</scope>
    <source>
        <strain evidence="3">DSM 26922</strain>
    </source>
</reference>
<evidence type="ECO:0000313" key="2">
    <source>
        <dbReference type="EMBL" id="SDW25252.1"/>
    </source>
</evidence>
<gene>
    <name evidence="2" type="ORF">SAMN04488001_0661</name>
</gene>
<feature type="domain" description="TfoX N-terminal" evidence="1">
    <location>
        <begin position="13"/>
        <end position="106"/>
    </location>
</feature>
<organism evidence="2 3">
    <name type="scientific">Litoreibacter albidus</name>
    <dbReference type="NCBI Taxonomy" id="670155"/>
    <lineage>
        <taxon>Bacteria</taxon>
        <taxon>Pseudomonadati</taxon>
        <taxon>Pseudomonadota</taxon>
        <taxon>Alphaproteobacteria</taxon>
        <taxon>Rhodobacterales</taxon>
        <taxon>Roseobacteraceae</taxon>
        <taxon>Litoreibacter</taxon>
    </lineage>
</organism>
<dbReference type="Proteomes" id="UP000199441">
    <property type="component" value="Unassembled WGS sequence"/>
</dbReference>
<name>A0A1H2S0J6_9RHOB</name>
<dbReference type="EMBL" id="FNOI01000001">
    <property type="protein sequence ID" value="SDW25252.1"/>
    <property type="molecule type" value="Genomic_DNA"/>
</dbReference>
<evidence type="ECO:0000313" key="3">
    <source>
        <dbReference type="Proteomes" id="UP000199441"/>
    </source>
</evidence>
<evidence type="ECO:0000259" key="1">
    <source>
        <dbReference type="Pfam" id="PF04993"/>
    </source>
</evidence>
<dbReference type="Pfam" id="PF04993">
    <property type="entry name" value="TfoX_N"/>
    <property type="match status" value="1"/>
</dbReference>
<accession>A0A1H2S0J6</accession>
<keyword evidence="3" id="KW-1185">Reference proteome</keyword>
<sequence>MSVSEADIAFARELFADIPNVTTRKMMGGLCLYSDGQIFALLYSDGQMFIKAVGEFVAEIEALGGTRWTYTRKDGKVTSMPYWSLPDQFLDDPSEASAFASRALEHL</sequence>
<dbReference type="AlphaFoldDB" id="A0A1H2S0J6"/>
<dbReference type="STRING" id="670155.SAMN04488001_0661"/>
<dbReference type="SUPFAM" id="SSF159894">
    <property type="entry name" value="YgaC/TfoX-N like"/>
    <property type="match status" value="1"/>
</dbReference>
<dbReference type="OrthoDB" id="1524907at2"/>
<protein>
    <submittedName>
        <fullName evidence="2">DNA transformation protein</fullName>
    </submittedName>
</protein>